<dbReference type="Pfam" id="PF16268">
    <property type="entry name" value="DUF4921"/>
    <property type="match status" value="1"/>
</dbReference>
<dbReference type="Gene3D" id="3.30.428.10">
    <property type="entry name" value="HIT-like"/>
    <property type="match status" value="1"/>
</dbReference>
<evidence type="ECO:0000313" key="2">
    <source>
        <dbReference type="EMBL" id="PKY66054.1"/>
    </source>
</evidence>
<dbReference type="PANTHER" id="PTHR42763:SF2">
    <property type="entry name" value="ADP-GLUCOSE PHOSPHORYLASE"/>
    <property type="match status" value="1"/>
</dbReference>
<organism evidence="2 3">
    <name type="scientific">Schaalia turicensis</name>
    <dbReference type="NCBI Taxonomy" id="131111"/>
    <lineage>
        <taxon>Bacteria</taxon>
        <taxon>Bacillati</taxon>
        <taxon>Actinomycetota</taxon>
        <taxon>Actinomycetes</taxon>
        <taxon>Actinomycetales</taxon>
        <taxon>Actinomycetaceae</taxon>
        <taxon>Schaalia</taxon>
    </lineage>
</organism>
<accession>A0A2I1I4J1</accession>
<gene>
    <name evidence="2" type="ORF">CYJ25_06290</name>
</gene>
<protein>
    <submittedName>
        <fullName evidence="2">DUF4921 domain-containing protein</fullName>
    </submittedName>
</protein>
<sequence>MAKELSRTDRAIVRLADGTVKQQNLLTGTEVWTVPGRGHRPLSVPPAHPMPIDHDQDGCHCAFCDQRYLETPPEKSRLVRDQAGNWSELTALPADQLSTTTAEFRRIPNLFEIVSYNYWHLNHGHVPSEAEHRRMAEYLASSEGYDHVMRVVHARLSASGVSDAEIDAMSDSDKLQQANGFFSGGHDLIVARRHYIDGAKDTTQLAGSGTMTPEEHFQYTAFTTRTMADLYTLDPNVRYVAAFQNWLKPAGASFDHLHKQLVAIDDFSVQTEAELNRLRSQPDIYDDILTVAATRKLLIAQNDHAIAMAGFGHRFPSVAIWPLHSPRNPWEASEEQLRAVSDLLHAVHAATGADVPCNEEWYHRPPTVRTPMRWRILLKWRISTLAGFEGGTRIYLNTLDPWHVVNRLVPRLEEMRVAGTIAPMKIGAECRVTPQMLAD</sequence>
<dbReference type="PANTHER" id="PTHR42763">
    <property type="entry name" value="ADP-GLUCOSE PHOSPHORYLASE"/>
    <property type="match status" value="1"/>
</dbReference>
<dbReference type="InterPro" id="IPR032576">
    <property type="entry name" value="DUF4921"/>
</dbReference>
<evidence type="ECO:0000313" key="3">
    <source>
        <dbReference type="Proteomes" id="UP000234545"/>
    </source>
</evidence>
<evidence type="ECO:0000259" key="1">
    <source>
        <dbReference type="Pfam" id="PF16268"/>
    </source>
</evidence>
<dbReference type="InterPro" id="IPR053177">
    <property type="entry name" value="ADP-glucose_phosphorylase"/>
</dbReference>
<dbReference type="Proteomes" id="UP000234545">
    <property type="component" value="Unassembled WGS sequence"/>
</dbReference>
<comment type="caution">
    <text evidence="2">The sequence shown here is derived from an EMBL/GenBank/DDBJ whole genome shotgun (WGS) entry which is preliminary data.</text>
</comment>
<feature type="domain" description="DUF4921" evidence="1">
    <location>
        <begin position="15"/>
        <end position="437"/>
    </location>
</feature>
<reference evidence="2 3" key="1">
    <citation type="submission" date="2017-12" db="EMBL/GenBank/DDBJ databases">
        <title>Phylogenetic diversity of female urinary microbiome.</title>
        <authorList>
            <person name="Thomas-White K."/>
            <person name="Wolfe A.J."/>
        </authorList>
    </citation>
    <scope>NUCLEOTIDE SEQUENCE [LARGE SCALE GENOMIC DNA]</scope>
    <source>
        <strain evidence="2 3">UMB0250</strain>
    </source>
</reference>
<dbReference type="SUPFAM" id="SSF54197">
    <property type="entry name" value="HIT-like"/>
    <property type="match status" value="1"/>
</dbReference>
<dbReference type="RefSeq" id="WP_101628332.1">
    <property type="nucleotide sequence ID" value="NZ_JBCOMK010000011.1"/>
</dbReference>
<dbReference type="OrthoDB" id="9762211at2"/>
<dbReference type="EMBL" id="PKKJ01000007">
    <property type="protein sequence ID" value="PKY66054.1"/>
    <property type="molecule type" value="Genomic_DNA"/>
</dbReference>
<proteinExistence type="predicted"/>
<name>A0A2I1I4J1_9ACTO</name>
<dbReference type="AlphaFoldDB" id="A0A2I1I4J1"/>
<dbReference type="InterPro" id="IPR036265">
    <property type="entry name" value="HIT-like_sf"/>
</dbReference>